<evidence type="ECO:0000313" key="2">
    <source>
        <dbReference type="Proteomes" id="UP000242815"/>
    </source>
</evidence>
<organism evidence="1 2">
    <name type="scientific">Halopseudomonas formosensis</name>
    <dbReference type="NCBI Taxonomy" id="1002526"/>
    <lineage>
        <taxon>Bacteria</taxon>
        <taxon>Pseudomonadati</taxon>
        <taxon>Pseudomonadota</taxon>
        <taxon>Gammaproteobacteria</taxon>
        <taxon>Pseudomonadales</taxon>
        <taxon>Pseudomonadaceae</taxon>
        <taxon>Halopseudomonas</taxon>
    </lineage>
</organism>
<dbReference type="EMBL" id="FOYD01000002">
    <property type="protein sequence ID" value="SFQ68881.1"/>
    <property type="molecule type" value="Genomic_DNA"/>
</dbReference>
<reference evidence="1 2" key="1">
    <citation type="submission" date="2016-10" db="EMBL/GenBank/DDBJ databases">
        <authorList>
            <person name="de Groot N.N."/>
        </authorList>
    </citation>
    <scope>NUCLEOTIDE SEQUENCE [LARGE SCALE GENOMIC DNA]</scope>
    <source>
        <strain evidence="1 2">JCM 18415</strain>
    </source>
</reference>
<dbReference type="STRING" id="1002526.SAMN05216578_102153"/>
<accession>A0A1I6AJJ7</accession>
<name>A0A1I6AJJ7_9GAMM</name>
<gene>
    <name evidence="1" type="ORF">SAMN05216578_102153</name>
</gene>
<proteinExistence type="predicted"/>
<dbReference type="Proteomes" id="UP000242815">
    <property type="component" value="Unassembled WGS sequence"/>
</dbReference>
<protein>
    <recommendedName>
        <fullName evidence="3">Transposase of IS4/5 family</fullName>
    </recommendedName>
</protein>
<evidence type="ECO:0000313" key="1">
    <source>
        <dbReference type="EMBL" id="SFQ68881.1"/>
    </source>
</evidence>
<dbReference type="AlphaFoldDB" id="A0A1I6AJJ7"/>
<sequence>MAKRYELPDAAWELIADLVSHCFGLFAWANGNGSWF</sequence>
<evidence type="ECO:0008006" key="3">
    <source>
        <dbReference type="Google" id="ProtNLM"/>
    </source>
</evidence>